<comment type="caution">
    <text evidence="2">The sequence shown here is derived from an EMBL/GenBank/DDBJ whole genome shotgun (WGS) entry which is preliminary data.</text>
</comment>
<name>A0A8H7IY84_9PLEO</name>
<keyword evidence="1" id="KW-1133">Transmembrane helix</keyword>
<gene>
    <name evidence="2" type="ORF">EKO04_009035</name>
</gene>
<keyword evidence="1" id="KW-0812">Transmembrane</keyword>
<dbReference type="AlphaFoldDB" id="A0A8H7IY84"/>
<reference evidence="2" key="1">
    <citation type="submission" date="2018-12" db="EMBL/GenBank/DDBJ databases">
        <authorList>
            <person name="Syme R.A."/>
            <person name="Farfan-Caceres L."/>
            <person name="Lichtenzveig J."/>
        </authorList>
    </citation>
    <scope>NUCLEOTIDE SEQUENCE</scope>
    <source>
        <strain evidence="2">Al4</strain>
    </source>
</reference>
<dbReference type="EMBL" id="RZGK01000017">
    <property type="protein sequence ID" value="KAF9692802.1"/>
    <property type="molecule type" value="Genomic_DNA"/>
</dbReference>
<protein>
    <submittedName>
        <fullName evidence="2">Uncharacterized protein</fullName>
    </submittedName>
</protein>
<evidence type="ECO:0000256" key="1">
    <source>
        <dbReference type="SAM" id="Phobius"/>
    </source>
</evidence>
<keyword evidence="3" id="KW-1185">Reference proteome</keyword>
<evidence type="ECO:0000313" key="2">
    <source>
        <dbReference type="EMBL" id="KAF9692802.1"/>
    </source>
</evidence>
<sequence length="157" mass="17683">MSTNTAPATFVDILVELLQALFDVFLVLLAISALIALIGTTAGVTVEVIDRVRNPKKYRVGRITEYAKKLYPEYTAIEVKTKRDYNDMDDDFDRWSCSAAVCGTKDGVQSQLMIVERWSPDTLLSHLEHKIKKALRRKEAGSELEAEYEWRVAASAV</sequence>
<dbReference type="Proteomes" id="UP000651452">
    <property type="component" value="Unassembled WGS sequence"/>
</dbReference>
<accession>A0A8H7IY84</accession>
<reference evidence="2" key="2">
    <citation type="submission" date="2020-09" db="EMBL/GenBank/DDBJ databases">
        <title>Reference genome assembly for Australian Ascochyta lentis isolate Al4.</title>
        <authorList>
            <person name="Lee R.C."/>
            <person name="Farfan-Caceres L.M."/>
            <person name="Debler J.W."/>
            <person name="Williams A.H."/>
            <person name="Henares B.M."/>
        </authorList>
    </citation>
    <scope>NUCLEOTIDE SEQUENCE</scope>
    <source>
        <strain evidence="2">Al4</strain>
    </source>
</reference>
<feature type="transmembrane region" description="Helical" evidence="1">
    <location>
        <begin position="24"/>
        <end position="49"/>
    </location>
</feature>
<proteinExistence type="predicted"/>
<evidence type="ECO:0000313" key="3">
    <source>
        <dbReference type="Proteomes" id="UP000651452"/>
    </source>
</evidence>
<dbReference type="OrthoDB" id="3790120at2759"/>
<organism evidence="2 3">
    <name type="scientific">Ascochyta lentis</name>
    <dbReference type="NCBI Taxonomy" id="205686"/>
    <lineage>
        <taxon>Eukaryota</taxon>
        <taxon>Fungi</taxon>
        <taxon>Dikarya</taxon>
        <taxon>Ascomycota</taxon>
        <taxon>Pezizomycotina</taxon>
        <taxon>Dothideomycetes</taxon>
        <taxon>Pleosporomycetidae</taxon>
        <taxon>Pleosporales</taxon>
        <taxon>Pleosporineae</taxon>
        <taxon>Didymellaceae</taxon>
        <taxon>Ascochyta</taxon>
    </lineage>
</organism>
<keyword evidence="1" id="KW-0472">Membrane</keyword>